<proteinExistence type="predicted"/>
<evidence type="ECO:0000313" key="1">
    <source>
        <dbReference type="EMBL" id="KAA8533260.1"/>
    </source>
</evidence>
<name>A0A5J5ARS6_9ASTE</name>
<sequence>MNIATSLPTPVTPPGLDISHPENVADFLASDRLHTYQRSAHTGQGWQSDVFGANRFLIYAYFQFYQAHQVTRTNFDARSWLESRRTPLTKLFRRPSLRVGFQLISVSSSWLLYLLNACVCNTLCSI</sequence>
<gene>
    <name evidence="1" type="ORF">F0562_033207</name>
</gene>
<accession>A0A5J5ARS6</accession>
<dbReference type="Proteomes" id="UP000325577">
    <property type="component" value="Linkage Group LG19"/>
</dbReference>
<keyword evidence="2" id="KW-1185">Reference proteome</keyword>
<protein>
    <submittedName>
        <fullName evidence="1">Uncharacterized protein</fullName>
    </submittedName>
</protein>
<reference evidence="1 2" key="1">
    <citation type="submission" date="2019-09" db="EMBL/GenBank/DDBJ databases">
        <title>A chromosome-level genome assembly of the Chinese tupelo Nyssa sinensis.</title>
        <authorList>
            <person name="Yang X."/>
            <person name="Kang M."/>
            <person name="Yang Y."/>
            <person name="Xiong H."/>
            <person name="Wang M."/>
            <person name="Zhang Z."/>
            <person name="Wang Z."/>
            <person name="Wu H."/>
            <person name="Ma T."/>
            <person name="Liu J."/>
            <person name="Xi Z."/>
        </authorList>
    </citation>
    <scope>NUCLEOTIDE SEQUENCE [LARGE SCALE GENOMIC DNA]</scope>
    <source>
        <strain evidence="1">J267</strain>
        <tissue evidence="1">Leaf</tissue>
    </source>
</reference>
<dbReference type="AlphaFoldDB" id="A0A5J5ARS6"/>
<organism evidence="1 2">
    <name type="scientific">Nyssa sinensis</name>
    <dbReference type="NCBI Taxonomy" id="561372"/>
    <lineage>
        <taxon>Eukaryota</taxon>
        <taxon>Viridiplantae</taxon>
        <taxon>Streptophyta</taxon>
        <taxon>Embryophyta</taxon>
        <taxon>Tracheophyta</taxon>
        <taxon>Spermatophyta</taxon>
        <taxon>Magnoliopsida</taxon>
        <taxon>eudicotyledons</taxon>
        <taxon>Gunneridae</taxon>
        <taxon>Pentapetalae</taxon>
        <taxon>asterids</taxon>
        <taxon>Cornales</taxon>
        <taxon>Nyssaceae</taxon>
        <taxon>Nyssa</taxon>
    </lineage>
</organism>
<evidence type="ECO:0000313" key="2">
    <source>
        <dbReference type="Proteomes" id="UP000325577"/>
    </source>
</evidence>
<dbReference type="EMBL" id="CM018042">
    <property type="protein sequence ID" value="KAA8533260.1"/>
    <property type="molecule type" value="Genomic_DNA"/>
</dbReference>